<dbReference type="Pfam" id="PF03098">
    <property type="entry name" value="An_peroxidase"/>
    <property type="match status" value="1"/>
</dbReference>
<evidence type="ECO:0000256" key="5">
    <source>
        <dbReference type="SAM" id="SignalP"/>
    </source>
</evidence>
<comment type="caution">
    <text evidence="6">The sequence shown here is derived from an EMBL/GenBank/DDBJ whole genome shotgun (WGS) entry which is preliminary data.</text>
</comment>
<evidence type="ECO:0000256" key="1">
    <source>
        <dbReference type="ARBA" id="ARBA00004613"/>
    </source>
</evidence>
<keyword evidence="3 6" id="KW-0560">Oxidoreductase</keyword>
<name>A0AAE1LQC9_9NEOP</name>
<evidence type="ECO:0000313" key="6">
    <source>
        <dbReference type="EMBL" id="KAK3926527.1"/>
    </source>
</evidence>
<evidence type="ECO:0000256" key="3">
    <source>
        <dbReference type="ARBA" id="ARBA00022559"/>
    </source>
</evidence>
<proteinExistence type="predicted"/>
<dbReference type="EMBL" id="JAHWGI010001262">
    <property type="protein sequence ID" value="KAK3926527.1"/>
    <property type="molecule type" value="Genomic_DNA"/>
</dbReference>
<evidence type="ECO:0000256" key="2">
    <source>
        <dbReference type="ARBA" id="ARBA00022525"/>
    </source>
</evidence>
<dbReference type="Proteomes" id="UP001219518">
    <property type="component" value="Unassembled WGS sequence"/>
</dbReference>
<comment type="subcellular location">
    <subcellularLocation>
        <location evidence="1">Secreted</location>
    </subcellularLocation>
</comment>
<dbReference type="GO" id="GO:0004601">
    <property type="term" value="F:peroxidase activity"/>
    <property type="evidence" value="ECO:0007669"/>
    <property type="project" value="UniProtKB-KW"/>
</dbReference>
<keyword evidence="3 6" id="KW-0575">Peroxidase</keyword>
<dbReference type="InterPro" id="IPR037120">
    <property type="entry name" value="Haem_peroxidase_sf_animal"/>
</dbReference>
<dbReference type="GO" id="GO:0005576">
    <property type="term" value="C:extracellular region"/>
    <property type="evidence" value="ECO:0007669"/>
    <property type="project" value="UniProtKB-SubCell"/>
</dbReference>
<keyword evidence="4" id="KW-0325">Glycoprotein</keyword>
<evidence type="ECO:0000313" key="7">
    <source>
        <dbReference type="Proteomes" id="UP001219518"/>
    </source>
</evidence>
<reference evidence="6" key="1">
    <citation type="submission" date="2021-07" db="EMBL/GenBank/DDBJ databases">
        <authorList>
            <person name="Catto M.A."/>
            <person name="Jacobson A."/>
            <person name="Kennedy G."/>
            <person name="Labadie P."/>
            <person name="Hunt B.G."/>
            <person name="Srinivasan R."/>
        </authorList>
    </citation>
    <scope>NUCLEOTIDE SEQUENCE</scope>
    <source>
        <strain evidence="6">PL_HMW_Pooled</strain>
        <tissue evidence="6">Head</tissue>
    </source>
</reference>
<dbReference type="PROSITE" id="PS50292">
    <property type="entry name" value="PEROXIDASE_3"/>
    <property type="match status" value="1"/>
</dbReference>
<dbReference type="InterPro" id="IPR019791">
    <property type="entry name" value="Haem_peroxidase_animal"/>
</dbReference>
<dbReference type="InterPro" id="IPR010255">
    <property type="entry name" value="Haem_peroxidase_sf"/>
</dbReference>
<protein>
    <submittedName>
        <fullName evidence="6">Chorion peroxidase</fullName>
    </submittedName>
</protein>
<feature type="signal peptide" evidence="5">
    <location>
        <begin position="1"/>
        <end position="24"/>
    </location>
</feature>
<dbReference type="SUPFAM" id="SSF48113">
    <property type="entry name" value="Heme-dependent peroxidases"/>
    <property type="match status" value="1"/>
</dbReference>
<dbReference type="GO" id="GO:0006979">
    <property type="term" value="P:response to oxidative stress"/>
    <property type="evidence" value="ECO:0007669"/>
    <property type="project" value="InterPro"/>
</dbReference>
<accession>A0AAE1LQC9</accession>
<feature type="chain" id="PRO_5042212085" evidence="5">
    <location>
        <begin position="25"/>
        <end position="330"/>
    </location>
</feature>
<dbReference type="PANTHER" id="PTHR11475:SF4">
    <property type="entry name" value="CHORION PEROXIDASE"/>
    <property type="match status" value="1"/>
</dbReference>
<keyword evidence="5" id="KW-0732">Signal</keyword>
<gene>
    <name evidence="6" type="ORF">KUF71_014744</name>
</gene>
<organism evidence="6 7">
    <name type="scientific">Frankliniella fusca</name>
    <dbReference type="NCBI Taxonomy" id="407009"/>
    <lineage>
        <taxon>Eukaryota</taxon>
        <taxon>Metazoa</taxon>
        <taxon>Ecdysozoa</taxon>
        <taxon>Arthropoda</taxon>
        <taxon>Hexapoda</taxon>
        <taxon>Insecta</taxon>
        <taxon>Pterygota</taxon>
        <taxon>Neoptera</taxon>
        <taxon>Paraneoptera</taxon>
        <taxon>Thysanoptera</taxon>
        <taxon>Terebrantia</taxon>
        <taxon>Thripoidea</taxon>
        <taxon>Thripidae</taxon>
        <taxon>Frankliniella</taxon>
    </lineage>
</organism>
<dbReference type="PANTHER" id="PTHR11475">
    <property type="entry name" value="OXIDASE/PEROXIDASE"/>
    <property type="match status" value="1"/>
</dbReference>
<dbReference type="Gene3D" id="1.10.640.10">
    <property type="entry name" value="Haem peroxidase domain superfamily, animal type"/>
    <property type="match status" value="1"/>
</dbReference>
<reference evidence="6" key="2">
    <citation type="journal article" date="2023" name="BMC Genomics">
        <title>Pest status, molecular evolution, and epigenetic factors derived from the genome assembly of Frankliniella fusca, a thysanopteran phytovirus vector.</title>
        <authorList>
            <person name="Catto M.A."/>
            <person name="Labadie P.E."/>
            <person name="Jacobson A.L."/>
            <person name="Kennedy G.G."/>
            <person name="Srinivasan R."/>
            <person name="Hunt B.G."/>
        </authorList>
    </citation>
    <scope>NUCLEOTIDE SEQUENCE</scope>
    <source>
        <strain evidence="6">PL_HMW_Pooled</strain>
    </source>
</reference>
<dbReference type="AlphaFoldDB" id="A0AAE1LQC9"/>
<keyword evidence="2" id="KW-0964">Secreted</keyword>
<evidence type="ECO:0000256" key="4">
    <source>
        <dbReference type="ARBA" id="ARBA00023180"/>
    </source>
</evidence>
<dbReference type="GO" id="GO:0020037">
    <property type="term" value="F:heme binding"/>
    <property type="evidence" value="ECO:0007669"/>
    <property type="project" value="InterPro"/>
</dbReference>
<sequence length="330" mass="36726">MSRSRAWRLPLWVLAALSAARVQGDRCPARRPALCDELSNQYRTYDGSCNNQVDTSMGMSSTNLLRVLQPDYANGIHSPRGSRAHRVLPSARRLVTTLHKDKDVPSKVSNIMVMTWAQLLSHDVSQIQASFPRREYRVHECTARRGYGVVQILRDLEAGGQCCSADNVTDTCDRISVPADDPFYSRFGVRCIGVERSGSSPCATRAHEQVNLVTHWLDASFVYGSTQHAALHLRERRGGRLRTQFIQAEEFLPRSATGRMEAGRSEWVAVNAVAVKVAQLSKLQPSTLQLTSMQQSKFQPSKLQLTKVCSSQSCICQSFSCQSCSRQSCS</sequence>
<keyword evidence="7" id="KW-1185">Reference proteome</keyword>